<evidence type="ECO:0000313" key="2">
    <source>
        <dbReference type="Proteomes" id="UP000464053"/>
    </source>
</evidence>
<organism evidence="1 2">
    <name type="scientific">Mixta intestinalis</name>
    <dbReference type="NCBI Taxonomy" id="1615494"/>
    <lineage>
        <taxon>Bacteria</taxon>
        <taxon>Pseudomonadati</taxon>
        <taxon>Pseudomonadota</taxon>
        <taxon>Gammaproteobacteria</taxon>
        <taxon>Enterobacterales</taxon>
        <taxon>Erwiniaceae</taxon>
        <taxon>Mixta</taxon>
    </lineage>
</organism>
<evidence type="ECO:0000313" key="1">
    <source>
        <dbReference type="EMBL" id="QHM71415.1"/>
    </source>
</evidence>
<keyword evidence="2" id="KW-1185">Reference proteome</keyword>
<dbReference type="Proteomes" id="UP000464053">
    <property type="component" value="Chromosome"/>
</dbReference>
<accession>A0A6P1Q0P7</accession>
<dbReference type="EMBL" id="CP028271">
    <property type="protein sequence ID" value="QHM71415.1"/>
    <property type="molecule type" value="Genomic_DNA"/>
</dbReference>
<sequence length="79" mass="8823">MDAETDNEFLDSCFIDKGYLEDLLDVKNPRSIIVGRAGSGKSSLLYKVSTSIDNYKKINPNDISVKFLECSDIIQSWTG</sequence>
<name>A0A6P1Q0P7_9GAMM</name>
<proteinExistence type="predicted"/>
<gene>
    <name evidence="1" type="ORF">C7M51_01702</name>
</gene>
<dbReference type="AlphaFoldDB" id="A0A6P1Q0P7"/>
<reference evidence="1 2" key="1">
    <citation type="submission" date="2018-03" db="EMBL/GenBank/DDBJ databases">
        <title>Pantoea intestinalis SRCM103226 isolated form the mealworm.</title>
        <authorList>
            <person name="Jeong D.-Y."/>
            <person name="Kim J.W."/>
        </authorList>
    </citation>
    <scope>NUCLEOTIDE SEQUENCE [LARGE SCALE GENOMIC DNA]</scope>
    <source>
        <strain evidence="1 2">SRCM103226</strain>
    </source>
</reference>
<dbReference type="KEGG" id="mint:C7M51_01702"/>
<protein>
    <submittedName>
        <fullName evidence="1">Uncharacterized protein</fullName>
    </submittedName>
</protein>